<organism evidence="1">
    <name type="scientific">Anopheles coluzzii</name>
    <name type="common">African malaria mosquito</name>
    <dbReference type="NCBI Taxonomy" id="1518534"/>
    <lineage>
        <taxon>Eukaryota</taxon>
        <taxon>Metazoa</taxon>
        <taxon>Ecdysozoa</taxon>
        <taxon>Arthropoda</taxon>
        <taxon>Hexapoda</taxon>
        <taxon>Insecta</taxon>
        <taxon>Pterygota</taxon>
        <taxon>Neoptera</taxon>
        <taxon>Endopterygota</taxon>
        <taxon>Diptera</taxon>
        <taxon>Nematocera</taxon>
        <taxon>Culicoidea</taxon>
        <taxon>Culicidae</taxon>
        <taxon>Anophelinae</taxon>
        <taxon>Anopheles</taxon>
    </lineage>
</organism>
<proteinExistence type="predicted"/>
<dbReference type="AlphaFoldDB" id="A0A8W7PX61"/>
<dbReference type="EnsemblMetazoa" id="ACOM039467-RA">
    <property type="protein sequence ID" value="ACOM039467-PA.1"/>
    <property type="gene ID" value="ACOM039467"/>
</dbReference>
<sequence length="368" mass="39114">MSLPVRPPIPVLALPDPSGEWGVPVVPLGDVNRFPSSAVSCSRFRRTFSSFRFMAYPPASRRSWNSVPFAATSGIWSISSAGMNAVCSPPAPQSTTPGGSIAFGPVPVLTTAPGTSCPSPVPAAADAPCAMLSKFVPPRFIEDITDNGRVTVNPSACIRLVVPYCCELASLPSGATDSFRRFVLGSITIEVCSGRTAPVATGSSLGNCDASSSEPVFGMTICCCCCWGIVAGRAVAFAWACWAGPSLDWLDFSELDRWCTLDDFDDWLDDPPVELPMSALSSRITLPHCRSVCTVRAVLLLLPALPCFDCAGKLFCPAGAACAFPWFCCTSTLSSSLSTVGCGRKGVMKLCVFVRMRERERKVSDTYQ</sequence>
<dbReference type="Proteomes" id="UP000075882">
    <property type="component" value="Unassembled WGS sequence"/>
</dbReference>
<protein>
    <submittedName>
        <fullName evidence="1">Uncharacterized protein</fullName>
    </submittedName>
</protein>
<accession>A0A8W7PX61</accession>
<reference evidence="1" key="1">
    <citation type="submission" date="2022-08" db="UniProtKB">
        <authorList>
            <consortium name="EnsemblMetazoa"/>
        </authorList>
    </citation>
    <scope>IDENTIFICATION</scope>
</reference>
<evidence type="ECO:0000313" key="1">
    <source>
        <dbReference type="EnsemblMetazoa" id="ACOM039467-PA.1"/>
    </source>
</evidence>
<name>A0A8W7PX61_ANOCL</name>